<comment type="caution">
    <text evidence="1">The sequence shown here is derived from an EMBL/GenBank/DDBJ whole genome shotgun (WGS) entry which is preliminary data.</text>
</comment>
<organism evidence="1 2">
    <name type="scientific">Racocetra persica</name>
    <dbReference type="NCBI Taxonomy" id="160502"/>
    <lineage>
        <taxon>Eukaryota</taxon>
        <taxon>Fungi</taxon>
        <taxon>Fungi incertae sedis</taxon>
        <taxon>Mucoromycota</taxon>
        <taxon>Glomeromycotina</taxon>
        <taxon>Glomeromycetes</taxon>
        <taxon>Diversisporales</taxon>
        <taxon>Gigasporaceae</taxon>
        <taxon>Racocetra</taxon>
    </lineage>
</organism>
<proteinExistence type="predicted"/>
<feature type="non-terminal residue" evidence="1">
    <location>
        <position position="1"/>
    </location>
</feature>
<gene>
    <name evidence="1" type="ORF">RPERSI_LOCUS1409</name>
</gene>
<protein>
    <submittedName>
        <fullName evidence="1">24208_t:CDS:1</fullName>
    </submittedName>
</protein>
<keyword evidence="2" id="KW-1185">Reference proteome</keyword>
<evidence type="ECO:0000313" key="2">
    <source>
        <dbReference type="Proteomes" id="UP000789920"/>
    </source>
</evidence>
<sequence length="416" mass="47470">FYPKRAVEYIIVTGESLDEYHQSISNTVNVGGNALGFTGSLDVELGKVVDYSKFRKFSRVQYDYSSHLLHLTSSLLMLRKCLKPEIRSEINNLKIDPKTIFNRYGTHFINSLKMGGRVVISACTNKLDYNSNANYKLVAKAAALKIFNGEISEEYKEEIKKFRLHSEFNFHACGGDIGALGNDMMHPDMNRWAATIPNNSVFTAFDRSDSLSFIGDLAEDETRRKQFMDAWLVYANIHRRKFKSFDPPYLEYTYVTSNTDATKGGLGTRPVINEGSKWKWLAVSYFKNNEGIFGILIREKPYAEGLLRPVAKKEFLSGCGSLRRIKPLTDNPDEFISLGCFFEVSNYPVDIKNLVGIHRSLCVRGEPGESVDDYSWYIAPKNDTLHFSTITCSNTFNPIYESIWLLQMNFVEYVNF</sequence>
<accession>A0ACA9KSY5</accession>
<name>A0ACA9KSY5_9GLOM</name>
<dbReference type="Proteomes" id="UP000789920">
    <property type="component" value="Unassembled WGS sequence"/>
</dbReference>
<reference evidence="1" key="1">
    <citation type="submission" date="2021-06" db="EMBL/GenBank/DDBJ databases">
        <authorList>
            <person name="Kallberg Y."/>
            <person name="Tangrot J."/>
            <person name="Rosling A."/>
        </authorList>
    </citation>
    <scope>NUCLEOTIDE SEQUENCE</scope>
    <source>
        <strain evidence="1">MA461A</strain>
    </source>
</reference>
<evidence type="ECO:0000313" key="1">
    <source>
        <dbReference type="EMBL" id="CAG8491495.1"/>
    </source>
</evidence>
<dbReference type="EMBL" id="CAJVQC010001288">
    <property type="protein sequence ID" value="CAG8491495.1"/>
    <property type="molecule type" value="Genomic_DNA"/>
</dbReference>